<dbReference type="InterPro" id="IPR044730">
    <property type="entry name" value="RNase_H-like_dom_plant"/>
</dbReference>
<dbReference type="Pfam" id="PF13456">
    <property type="entry name" value="RVT_3"/>
    <property type="match status" value="1"/>
</dbReference>
<dbReference type="Gene3D" id="3.30.420.10">
    <property type="entry name" value="Ribonuclease H-like superfamily/Ribonuclease H"/>
    <property type="match status" value="1"/>
</dbReference>
<dbReference type="InterPro" id="IPR002156">
    <property type="entry name" value="RNaseH_domain"/>
</dbReference>
<dbReference type="AlphaFoldDB" id="A0A9P0ZLA3"/>
<feature type="domain" description="RNase H type-1" evidence="1">
    <location>
        <begin position="9"/>
        <end position="89"/>
    </location>
</feature>
<dbReference type="InterPro" id="IPR052929">
    <property type="entry name" value="RNase_H-like_EbsB-rel"/>
</dbReference>
<organism evidence="2 3">
    <name type="scientific">Cuscuta europaea</name>
    <name type="common">European dodder</name>
    <dbReference type="NCBI Taxonomy" id="41803"/>
    <lineage>
        <taxon>Eukaryota</taxon>
        <taxon>Viridiplantae</taxon>
        <taxon>Streptophyta</taxon>
        <taxon>Embryophyta</taxon>
        <taxon>Tracheophyta</taxon>
        <taxon>Spermatophyta</taxon>
        <taxon>Magnoliopsida</taxon>
        <taxon>eudicotyledons</taxon>
        <taxon>Gunneridae</taxon>
        <taxon>Pentapetalae</taxon>
        <taxon>asterids</taxon>
        <taxon>lamiids</taxon>
        <taxon>Solanales</taxon>
        <taxon>Convolvulaceae</taxon>
        <taxon>Cuscuteae</taxon>
        <taxon>Cuscuta</taxon>
        <taxon>Cuscuta subgen. Cuscuta</taxon>
    </lineage>
</organism>
<dbReference type="InterPro" id="IPR036397">
    <property type="entry name" value="RNaseH_sf"/>
</dbReference>
<reference evidence="2" key="1">
    <citation type="submission" date="2022-07" db="EMBL/GenBank/DDBJ databases">
        <authorList>
            <person name="Macas J."/>
            <person name="Novak P."/>
            <person name="Neumann P."/>
        </authorList>
    </citation>
    <scope>NUCLEOTIDE SEQUENCE</scope>
</reference>
<protein>
    <recommendedName>
        <fullName evidence="1">RNase H type-1 domain-containing protein</fullName>
    </recommendedName>
</protein>
<evidence type="ECO:0000313" key="3">
    <source>
        <dbReference type="Proteomes" id="UP001152484"/>
    </source>
</evidence>
<dbReference type="SUPFAM" id="SSF53098">
    <property type="entry name" value="Ribonuclease H-like"/>
    <property type="match status" value="1"/>
</dbReference>
<accession>A0A9P0ZLA3</accession>
<dbReference type="EMBL" id="CAMAPE010000050">
    <property type="protein sequence ID" value="CAH9106842.1"/>
    <property type="molecule type" value="Genomic_DNA"/>
</dbReference>
<dbReference type="PANTHER" id="PTHR47074">
    <property type="entry name" value="BNAC02G40300D PROTEIN"/>
    <property type="match status" value="1"/>
</dbReference>
<comment type="caution">
    <text evidence="2">The sequence shown here is derived from an EMBL/GenBank/DDBJ whole genome shotgun (WGS) entry which is preliminary data.</text>
</comment>
<dbReference type="InterPro" id="IPR012337">
    <property type="entry name" value="RNaseH-like_sf"/>
</dbReference>
<dbReference type="CDD" id="cd06222">
    <property type="entry name" value="RNase_H_like"/>
    <property type="match status" value="1"/>
</dbReference>
<dbReference type="Proteomes" id="UP001152484">
    <property type="component" value="Unassembled WGS sequence"/>
</dbReference>
<keyword evidence="3" id="KW-1185">Reference proteome</keyword>
<dbReference type="GO" id="GO:0004523">
    <property type="term" value="F:RNA-DNA hybrid ribonuclease activity"/>
    <property type="evidence" value="ECO:0007669"/>
    <property type="project" value="InterPro"/>
</dbReference>
<evidence type="ECO:0000259" key="1">
    <source>
        <dbReference type="Pfam" id="PF13456"/>
    </source>
</evidence>
<sequence>MSEAGVSIPVEVELMGIQEVLSWLKEQEWNFIDVESNSVQAIMEILKGLSVSTRVLLAEDIIIMSRQFTSIFFSHVRRSANTVAHALARVECSVTDRYIWPYNPPDSIIHVLHHALINYN</sequence>
<dbReference type="GO" id="GO:0003676">
    <property type="term" value="F:nucleic acid binding"/>
    <property type="evidence" value="ECO:0007669"/>
    <property type="project" value="InterPro"/>
</dbReference>
<evidence type="ECO:0000313" key="2">
    <source>
        <dbReference type="EMBL" id="CAH9106842.1"/>
    </source>
</evidence>
<name>A0A9P0ZLA3_CUSEU</name>
<dbReference type="PANTHER" id="PTHR47074:SF11">
    <property type="entry name" value="REVERSE TRANSCRIPTASE-LIKE PROTEIN"/>
    <property type="match status" value="1"/>
</dbReference>
<gene>
    <name evidence="2" type="ORF">CEURO_LOCUS17501</name>
</gene>
<proteinExistence type="predicted"/>